<sequence length="387" mass="44444">MLPTYTPVTSSYTWPRSNSFAKSNTYAFPFNPRFGYQQPQPQASFIPRLAIPPYLRPNADYDRMGRYIRKPTNQSVPMDLPTKMTEAAVSQRVPAAKQTQEHDCTLCQELVDNSQPGIFYSQLRYSPWMPNKTVKNAAMKSRAPCVVMCHTKERKDLLLRVYLMLLVKLVLCLIFCTVFQFGMKSEVTELKNEYPWLVWMPIIIYSFCCLFFTFSPERVIKYRAVSYLMIVAITYSICLGAGSLAIDYFWEVVSLLICIIAIVLFLMALMCCLPLGDVISPIGFGLTESFLLIFFGIVTLILKYAYFMNIKTLILVYLVALIIPMYLLIDTWLIIGGMRFSLVPIESVVAMSITICTDAVLLPLIVTMFFFKRPCYIEIEERVEKPY</sequence>
<dbReference type="OrthoDB" id="10283180at2759"/>
<feature type="transmembrane region" description="Helical" evidence="1">
    <location>
        <begin position="252"/>
        <end position="275"/>
    </location>
</feature>
<feature type="transmembrane region" description="Helical" evidence="1">
    <location>
        <begin position="347"/>
        <end position="371"/>
    </location>
</feature>
<dbReference type="RefSeq" id="XP_055860390.1">
    <property type="nucleotide sequence ID" value="XM_056004415.1"/>
</dbReference>
<keyword evidence="2" id="KW-1185">Reference proteome</keyword>
<feature type="transmembrane region" description="Helical" evidence="1">
    <location>
        <begin position="161"/>
        <end position="182"/>
    </location>
</feature>
<proteinExistence type="predicted"/>
<dbReference type="AlphaFoldDB" id="A0A9W2YCU1"/>
<feature type="transmembrane region" description="Helical" evidence="1">
    <location>
        <begin position="226"/>
        <end position="246"/>
    </location>
</feature>
<evidence type="ECO:0000256" key="1">
    <source>
        <dbReference type="SAM" id="Phobius"/>
    </source>
</evidence>
<reference evidence="3" key="1">
    <citation type="submission" date="2025-08" db="UniProtKB">
        <authorList>
            <consortium name="RefSeq"/>
        </authorList>
    </citation>
    <scope>IDENTIFICATION</scope>
</reference>
<keyword evidence="1" id="KW-1133">Transmembrane helix</keyword>
<feature type="transmembrane region" description="Helical" evidence="1">
    <location>
        <begin position="282"/>
        <end position="302"/>
    </location>
</feature>
<protein>
    <submittedName>
        <fullName evidence="3">Uncharacterized protein LOC106070305 isoform X1</fullName>
    </submittedName>
</protein>
<accession>A0A9W2YCU1</accession>
<keyword evidence="1" id="KW-0472">Membrane</keyword>
<keyword evidence="1" id="KW-0812">Transmembrane</keyword>
<feature type="transmembrane region" description="Helical" evidence="1">
    <location>
        <begin position="314"/>
        <end position="335"/>
    </location>
</feature>
<dbReference type="Proteomes" id="UP001165740">
    <property type="component" value="Chromosome 11"/>
</dbReference>
<evidence type="ECO:0000313" key="2">
    <source>
        <dbReference type="Proteomes" id="UP001165740"/>
    </source>
</evidence>
<organism evidence="2 3">
    <name type="scientific">Biomphalaria glabrata</name>
    <name type="common">Bloodfluke planorb</name>
    <name type="synonym">Freshwater snail</name>
    <dbReference type="NCBI Taxonomy" id="6526"/>
    <lineage>
        <taxon>Eukaryota</taxon>
        <taxon>Metazoa</taxon>
        <taxon>Spiralia</taxon>
        <taxon>Lophotrochozoa</taxon>
        <taxon>Mollusca</taxon>
        <taxon>Gastropoda</taxon>
        <taxon>Heterobranchia</taxon>
        <taxon>Euthyneura</taxon>
        <taxon>Panpulmonata</taxon>
        <taxon>Hygrophila</taxon>
        <taxon>Lymnaeoidea</taxon>
        <taxon>Planorbidae</taxon>
        <taxon>Biomphalaria</taxon>
    </lineage>
</organism>
<gene>
    <name evidence="3" type="primary">LOC106070305</name>
</gene>
<dbReference type="GeneID" id="106070305"/>
<feature type="transmembrane region" description="Helical" evidence="1">
    <location>
        <begin position="194"/>
        <end position="214"/>
    </location>
</feature>
<evidence type="ECO:0000313" key="3">
    <source>
        <dbReference type="RefSeq" id="XP_055860390.1"/>
    </source>
</evidence>
<name>A0A9W2YCU1_BIOGL</name>